<dbReference type="InterPro" id="IPR051258">
    <property type="entry name" value="Diverse_Substrate_Transporter"/>
</dbReference>
<proteinExistence type="predicted"/>
<feature type="domain" description="EamA" evidence="7">
    <location>
        <begin position="169"/>
        <end position="301"/>
    </location>
</feature>
<dbReference type="RefSeq" id="WP_290319971.1">
    <property type="nucleotide sequence ID" value="NZ_JAUFPN010000198.1"/>
</dbReference>
<organism evidence="8 9">
    <name type="scientific">Paeniroseomonas aquatica</name>
    <dbReference type="NCBI Taxonomy" id="373043"/>
    <lineage>
        <taxon>Bacteria</taxon>
        <taxon>Pseudomonadati</taxon>
        <taxon>Pseudomonadota</taxon>
        <taxon>Alphaproteobacteria</taxon>
        <taxon>Acetobacterales</taxon>
        <taxon>Acetobacteraceae</taxon>
        <taxon>Paeniroseomonas</taxon>
    </lineage>
</organism>
<evidence type="ECO:0000256" key="5">
    <source>
        <dbReference type="ARBA" id="ARBA00023136"/>
    </source>
</evidence>
<feature type="transmembrane region" description="Helical" evidence="6">
    <location>
        <begin position="230"/>
        <end position="249"/>
    </location>
</feature>
<evidence type="ECO:0000313" key="8">
    <source>
        <dbReference type="EMBL" id="MDN3567890.1"/>
    </source>
</evidence>
<protein>
    <submittedName>
        <fullName evidence="8">DMT family transporter</fullName>
    </submittedName>
</protein>
<accession>A0ABT8ADZ7</accession>
<feature type="domain" description="EamA" evidence="7">
    <location>
        <begin position="20"/>
        <end position="148"/>
    </location>
</feature>
<keyword evidence="5 6" id="KW-0472">Membrane</keyword>
<reference evidence="9" key="1">
    <citation type="journal article" date="2019" name="Int. J. Syst. Evol. Microbiol.">
        <title>The Global Catalogue of Microorganisms (GCM) 10K type strain sequencing project: providing services to taxonomists for standard genome sequencing and annotation.</title>
        <authorList>
            <consortium name="The Broad Institute Genomics Platform"/>
            <consortium name="The Broad Institute Genome Sequencing Center for Infectious Disease"/>
            <person name="Wu L."/>
            <person name="Ma J."/>
        </authorList>
    </citation>
    <scope>NUCLEOTIDE SEQUENCE [LARGE SCALE GENOMIC DNA]</scope>
    <source>
        <strain evidence="9">CECT 7131</strain>
    </source>
</reference>
<keyword evidence="2" id="KW-1003">Cell membrane</keyword>
<dbReference type="InterPro" id="IPR000620">
    <property type="entry name" value="EamA_dom"/>
</dbReference>
<feature type="transmembrane region" description="Helical" evidence="6">
    <location>
        <begin position="108"/>
        <end position="127"/>
    </location>
</feature>
<comment type="subcellular location">
    <subcellularLocation>
        <location evidence="1">Cell membrane</location>
        <topology evidence="1">Multi-pass membrane protein</topology>
    </subcellularLocation>
</comment>
<feature type="transmembrane region" description="Helical" evidence="6">
    <location>
        <begin position="78"/>
        <end position="102"/>
    </location>
</feature>
<evidence type="ECO:0000256" key="3">
    <source>
        <dbReference type="ARBA" id="ARBA00022692"/>
    </source>
</evidence>
<evidence type="ECO:0000256" key="4">
    <source>
        <dbReference type="ARBA" id="ARBA00022989"/>
    </source>
</evidence>
<evidence type="ECO:0000313" key="9">
    <source>
        <dbReference type="Proteomes" id="UP001529369"/>
    </source>
</evidence>
<dbReference type="PANTHER" id="PTHR42920">
    <property type="entry name" value="OS03G0707200 PROTEIN-RELATED"/>
    <property type="match status" value="1"/>
</dbReference>
<feature type="transmembrane region" description="Helical" evidence="6">
    <location>
        <begin position="285"/>
        <end position="302"/>
    </location>
</feature>
<sequence>MSATARPASPTATLGQGLRYLAVSVCLFGGIWPITKAALASSTPLWFAVNRCAMATAVCTLLLAGLRRLGLPARGDLPCILAIGLLQLGGFFALTHVALSWIPAGRMAILTNVTVFWLIPLSVLVLGERVSRGQWLAVGIGLAGVGVLMQPWTLVSPEPGAVPFLALLPGYLMLLGASLFWSLAILVTRRLPPRRPVLELLPWCFGVATLLLLPLALWREPLGGIGGGAWPYAIFVGAVAAPIGTWATIEAGRRLSGILASVGFLVVPALGVLISNLWLGEPLGWDVLAGGGLIAASVVLAARG</sequence>
<dbReference type="SUPFAM" id="SSF103481">
    <property type="entry name" value="Multidrug resistance efflux transporter EmrE"/>
    <property type="match status" value="2"/>
</dbReference>
<feature type="transmembrane region" description="Helical" evidence="6">
    <location>
        <begin position="256"/>
        <end position="279"/>
    </location>
</feature>
<dbReference type="PANTHER" id="PTHR42920:SF5">
    <property type="entry name" value="EAMA DOMAIN-CONTAINING PROTEIN"/>
    <property type="match status" value="1"/>
</dbReference>
<feature type="transmembrane region" description="Helical" evidence="6">
    <location>
        <begin position="45"/>
        <end position="66"/>
    </location>
</feature>
<evidence type="ECO:0000259" key="7">
    <source>
        <dbReference type="Pfam" id="PF00892"/>
    </source>
</evidence>
<dbReference type="EMBL" id="JAUFPN010000198">
    <property type="protein sequence ID" value="MDN3567890.1"/>
    <property type="molecule type" value="Genomic_DNA"/>
</dbReference>
<comment type="caution">
    <text evidence="8">The sequence shown here is derived from an EMBL/GenBank/DDBJ whole genome shotgun (WGS) entry which is preliminary data.</text>
</comment>
<keyword evidence="4 6" id="KW-1133">Transmembrane helix</keyword>
<feature type="transmembrane region" description="Helical" evidence="6">
    <location>
        <begin position="134"/>
        <end position="152"/>
    </location>
</feature>
<dbReference type="Pfam" id="PF00892">
    <property type="entry name" value="EamA"/>
    <property type="match status" value="2"/>
</dbReference>
<dbReference type="Proteomes" id="UP001529369">
    <property type="component" value="Unassembled WGS sequence"/>
</dbReference>
<keyword evidence="9" id="KW-1185">Reference proteome</keyword>
<feature type="transmembrane region" description="Helical" evidence="6">
    <location>
        <begin position="20"/>
        <end position="39"/>
    </location>
</feature>
<name>A0ABT8ADZ7_9PROT</name>
<keyword evidence="3 6" id="KW-0812">Transmembrane</keyword>
<feature type="transmembrane region" description="Helical" evidence="6">
    <location>
        <begin position="200"/>
        <end position="218"/>
    </location>
</feature>
<gene>
    <name evidence="8" type="ORF">QWZ14_26215</name>
</gene>
<evidence type="ECO:0000256" key="1">
    <source>
        <dbReference type="ARBA" id="ARBA00004651"/>
    </source>
</evidence>
<evidence type="ECO:0000256" key="6">
    <source>
        <dbReference type="SAM" id="Phobius"/>
    </source>
</evidence>
<evidence type="ECO:0000256" key="2">
    <source>
        <dbReference type="ARBA" id="ARBA00022475"/>
    </source>
</evidence>
<dbReference type="InterPro" id="IPR037185">
    <property type="entry name" value="EmrE-like"/>
</dbReference>
<feature type="transmembrane region" description="Helical" evidence="6">
    <location>
        <begin position="164"/>
        <end position="188"/>
    </location>
</feature>